<keyword evidence="2" id="KW-1185">Reference proteome</keyword>
<organism evidence="1 2">
    <name type="scientific">Ohtaekwangia kribbensis</name>
    <dbReference type="NCBI Taxonomy" id="688913"/>
    <lineage>
        <taxon>Bacteria</taxon>
        <taxon>Pseudomonadati</taxon>
        <taxon>Bacteroidota</taxon>
        <taxon>Cytophagia</taxon>
        <taxon>Cytophagales</taxon>
        <taxon>Fulvivirgaceae</taxon>
        <taxon>Ohtaekwangia</taxon>
    </lineage>
</organism>
<evidence type="ECO:0000313" key="2">
    <source>
        <dbReference type="Proteomes" id="UP001597112"/>
    </source>
</evidence>
<dbReference type="Pfam" id="PF25593">
    <property type="entry name" value="GldD_lipo"/>
    <property type="match status" value="1"/>
</dbReference>
<dbReference type="EMBL" id="JBHTKA010000008">
    <property type="protein sequence ID" value="MFD1002434.1"/>
    <property type="molecule type" value="Genomic_DNA"/>
</dbReference>
<comment type="caution">
    <text evidence="1">The sequence shown here is derived from an EMBL/GenBank/DDBJ whole genome shotgun (WGS) entry which is preliminary data.</text>
</comment>
<dbReference type="NCBIfam" id="TIGR03512">
    <property type="entry name" value="GldD_lipo"/>
    <property type="match status" value="1"/>
</dbReference>
<dbReference type="Proteomes" id="UP001597112">
    <property type="component" value="Unassembled WGS sequence"/>
</dbReference>
<dbReference type="RefSeq" id="WP_377583530.1">
    <property type="nucleotide sequence ID" value="NZ_JBHTKA010000008.1"/>
</dbReference>
<protein>
    <submittedName>
        <fullName evidence="1">Gliding motility lipoprotein GldD</fullName>
    </submittedName>
</protein>
<proteinExistence type="predicted"/>
<name>A0ABW3K8C7_9BACT</name>
<sequence length="235" mass="27012">MIDKRKAPGTAYEFDILKSENIGHTKIVQSEQRTLPAFTFIKSKACYILLIVSLFTTASCTRDYLPKPLGYNRLELPEPAYQALPDTLPYRFEYSKHATLLADTSNIRERYWIEIYYPQIKANVHVTYKSINNNGKLLKEFLDDSYTLTAKHQIKAYAINEVITKTPSGKTAVIAELEGEVPSQFQFTVTDSSRNFIRGALYFNTHVANDSLAPAIEYMKKDIMHMINTLEWKHK</sequence>
<gene>
    <name evidence="1" type="primary">gldD</name>
    <name evidence="1" type="ORF">ACFQ21_24130</name>
</gene>
<dbReference type="InterPro" id="IPR019850">
    <property type="entry name" value="GldD-like"/>
</dbReference>
<keyword evidence="1" id="KW-0449">Lipoprotein</keyword>
<reference evidence="2" key="1">
    <citation type="journal article" date="2019" name="Int. J. Syst. Evol. Microbiol.">
        <title>The Global Catalogue of Microorganisms (GCM) 10K type strain sequencing project: providing services to taxonomists for standard genome sequencing and annotation.</title>
        <authorList>
            <consortium name="The Broad Institute Genomics Platform"/>
            <consortium name="The Broad Institute Genome Sequencing Center for Infectious Disease"/>
            <person name="Wu L."/>
            <person name="Ma J."/>
        </authorList>
    </citation>
    <scope>NUCLEOTIDE SEQUENCE [LARGE SCALE GENOMIC DNA]</scope>
    <source>
        <strain evidence="2">CCUG 58938</strain>
    </source>
</reference>
<evidence type="ECO:0000313" key="1">
    <source>
        <dbReference type="EMBL" id="MFD1002434.1"/>
    </source>
</evidence>
<accession>A0ABW3K8C7</accession>